<dbReference type="Proteomes" id="UP000324222">
    <property type="component" value="Unassembled WGS sequence"/>
</dbReference>
<gene>
    <name evidence="2" type="ORF">E2C01_079428</name>
</gene>
<accession>A0A5B7IQL5</accession>
<proteinExistence type="predicted"/>
<feature type="compositionally biased region" description="Basic and acidic residues" evidence="1">
    <location>
        <begin position="13"/>
        <end position="50"/>
    </location>
</feature>
<feature type="region of interest" description="Disordered" evidence="1">
    <location>
        <begin position="1"/>
        <end position="94"/>
    </location>
</feature>
<sequence length="177" mass="20229">MGLTKKDKQHMKKPTEARMRKRREREDEQREAREQGERRPRLGEELRHQTADPASATPPPPPLSPTSAQPTTSKPTSRSSFKLDSVPEMEITEKSHRRYKIVDMDNLVEWARGFTRCECGKKMNIKEDLEIGNTSYPVSTCSECDKKFRMCTSTGGVTKSSGEKEGCRVPTMYTTSW</sequence>
<evidence type="ECO:0000313" key="2">
    <source>
        <dbReference type="EMBL" id="MPC84683.1"/>
    </source>
</evidence>
<name>A0A5B7IQL5_PORTR</name>
<evidence type="ECO:0000313" key="3">
    <source>
        <dbReference type="Proteomes" id="UP000324222"/>
    </source>
</evidence>
<reference evidence="2 3" key="1">
    <citation type="submission" date="2019-05" db="EMBL/GenBank/DDBJ databases">
        <title>Another draft genome of Portunus trituberculatus and its Hox gene families provides insights of decapod evolution.</title>
        <authorList>
            <person name="Jeong J.-H."/>
            <person name="Song I."/>
            <person name="Kim S."/>
            <person name="Choi T."/>
            <person name="Kim D."/>
            <person name="Ryu S."/>
            <person name="Kim W."/>
        </authorList>
    </citation>
    <scope>NUCLEOTIDE SEQUENCE [LARGE SCALE GENOMIC DNA]</scope>
    <source>
        <tissue evidence="2">Muscle</tissue>
    </source>
</reference>
<dbReference type="EMBL" id="VSRR010066112">
    <property type="protein sequence ID" value="MPC84683.1"/>
    <property type="molecule type" value="Genomic_DNA"/>
</dbReference>
<comment type="caution">
    <text evidence="2">The sequence shown here is derived from an EMBL/GenBank/DDBJ whole genome shotgun (WGS) entry which is preliminary data.</text>
</comment>
<keyword evidence="3" id="KW-1185">Reference proteome</keyword>
<protein>
    <submittedName>
        <fullName evidence="2">Uncharacterized protein</fullName>
    </submittedName>
</protein>
<organism evidence="2 3">
    <name type="scientific">Portunus trituberculatus</name>
    <name type="common">Swimming crab</name>
    <name type="synonym">Neptunus trituberculatus</name>
    <dbReference type="NCBI Taxonomy" id="210409"/>
    <lineage>
        <taxon>Eukaryota</taxon>
        <taxon>Metazoa</taxon>
        <taxon>Ecdysozoa</taxon>
        <taxon>Arthropoda</taxon>
        <taxon>Crustacea</taxon>
        <taxon>Multicrustacea</taxon>
        <taxon>Malacostraca</taxon>
        <taxon>Eumalacostraca</taxon>
        <taxon>Eucarida</taxon>
        <taxon>Decapoda</taxon>
        <taxon>Pleocyemata</taxon>
        <taxon>Brachyura</taxon>
        <taxon>Eubrachyura</taxon>
        <taxon>Portunoidea</taxon>
        <taxon>Portunidae</taxon>
        <taxon>Portuninae</taxon>
        <taxon>Portunus</taxon>
    </lineage>
</organism>
<dbReference type="AlphaFoldDB" id="A0A5B7IQL5"/>
<evidence type="ECO:0000256" key="1">
    <source>
        <dbReference type="SAM" id="MobiDB-lite"/>
    </source>
</evidence>